<dbReference type="PANTHER" id="PTHR42733:SF2">
    <property type="entry name" value="DJ-1_THIJ_PFPI FAMILY PROTEIN"/>
    <property type="match status" value="1"/>
</dbReference>
<proteinExistence type="inferred from homology"/>
<dbReference type="InterPro" id="IPR006286">
    <property type="entry name" value="C56_PfpI-like"/>
</dbReference>
<dbReference type="OrthoDB" id="9792284at2"/>
<evidence type="ECO:0000256" key="1">
    <source>
        <dbReference type="ARBA" id="ARBA00008542"/>
    </source>
</evidence>
<dbReference type="SUPFAM" id="SSF52317">
    <property type="entry name" value="Class I glutamine amidotransferase-like"/>
    <property type="match status" value="1"/>
</dbReference>
<dbReference type="STRING" id="123899.SAMEA3906487_01724"/>
<gene>
    <name evidence="3" type="primary">yhbO_1</name>
    <name evidence="3" type="ORF">SAMEA3906487_01724</name>
</gene>
<dbReference type="InterPro" id="IPR029062">
    <property type="entry name" value="Class_I_gatase-like"/>
</dbReference>
<dbReference type="eggNOG" id="COG0693">
    <property type="taxonomic scope" value="Bacteria"/>
</dbReference>
<dbReference type="PANTHER" id="PTHR42733">
    <property type="entry name" value="DJ-1 PROTEIN"/>
    <property type="match status" value="1"/>
</dbReference>
<dbReference type="GeneID" id="56590992"/>
<evidence type="ECO:0000313" key="4">
    <source>
        <dbReference type="Proteomes" id="UP000076825"/>
    </source>
</evidence>
<dbReference type="AlphaFoldDB" id="A0A157PAD1"/>
<sequence>MAKKLLMIVGDYVEDYEAMVPLQALMAVGHEVHVVCPGKRAGDYVRTAVHDFEGAQTYSEKEGHRFFVTADFAGLEPAGFDGLVIPGGRSPEYLRLDESVLALVRHFFETGKPVACICHGVQLLCAADVLRGYRCSGYGACAPEVRAAGAEYVDLAMDQALTDRNLVTAFAWPSHPAWLAQFLALLGTRITH</sequence>
<dbReference type="PATRIC" id="fig|123899.6.peg.1710"/>
<accession>A0A157PAD1</accession>
<evidence type="ECO:0000259" key="2">
    <source>
        <dbReference type="Pfam" id="PF01965"/>
    </source>
</evidence>
<name>A0A157PAD1_9BORD</name>
<dbReference type="Gene3D" id="3.40.50.880">
    <property type="match status" value="1"/>
</dbReference>
<feature type="domain" description="DJ-1/PfpI" evidence="2">
    <location>
        <begin position="3"/>
        <end position="183"/>
    </location>
</feature>
<dbReference type="Proteomes" id="UP000076825">
    <property type="component" value="Chromosome 1"/>
</dbReference>
<dbReference type="Pfam" id="PF01965">
    <property type="entry name" value="DJ-1_PfpI"/>
    <property type="match status" value="1"/>
</dbReference>
<dbReference type="CDD" id="cd03169">
    <property type="entry name" value="GATase1_PfpI_1"/>
    <property type="match status" value="1"/>
</dbReference>
<dbReference type="GO" id="GO:0008233">
    <property type="term" value="F:peptidase activity"/>
    <property type="evidence" value="ECO:0007669"/>
    <property type="project" value="UniProtKB-KW"/>
</dbReference>
<dbReference type="PROSITE" id="PS51276">
    <property type="entry name" value="PEPTIDASE_C56_PFPI"/>
    <property type="match status" value="1"/>
</dbReference>
<keyword evidence="4" id="KW-1185">Reference proteome</keyword>
<evidence type="ECO:0000313" key="3">
    <source>
        <dbReference type="EMBL" id="SAI69280.1"/>
    </source>
</evidence>
<dbReference type="KEGG" id="btrm:SAMEA390648701724"/>
<dbReference type="InterPro" id="IPR002818">
    <property type="entry name" value="DJ-1/PfpI"/>
</dbReference>
<comment type="similarity">
    <text evidence="1">Belongs to the peptidase C56 family.</text>
</comment>
<keyword evidence="3" id="KW-0645">Protease</keyword>
<dbReference type="RefSeq" id="WP_033535525.1">
    <property type="nucleotide sequence ID" value="NZ_CP016340.1"/>
</dbReference>
<protein>
    <submittedName>
        <fullName evidence="3">Intracellular protease, PfpI family</fullName>
    </submittedName>
</protein>
<dbReference type="GO" id="GO:0006508">
    <property type="term" value="P:proteolysis"/>
    <property type="evidence" value="ECO:0007669"/>
    <property type="project" value="UniProtKB-KW"/>
</dbReference>
<keyword evidence="3" id="KW-0378">Hydrolase</keyword>
<dbReference type="EMBL" id="LT546645">
    <property type="protein sequence ID" value="SAI69280.1"/>
    <property type="molecule type" value="Genomic_DNA"/>
</dbReference>
<reference evidence="3 4" key="1">
    <citation type="submission" date="2016-04" db="EMBL/GenBank/DDBJ databases">
        <authorList>
            <consortium name="Pathogen Informatics"/>
        </authorList>
    </citation>
    <scope>NUCLEOTIDE SEQUENCE [LARGE SCALE GENOMIC DNA]</scope>
    <source>
        <strain evidence="3 4">H044680328</strain>
    </source>
</reference>
<dbReference type="NCBIfam" id="TIGR01382">
    <property type="entry name" value="PfpI"/>
    <property type="match status" value="1"/>
</dbReference>
<organism evidence="3 4">
    <name type="scientific">Bordetella trematum</name>
    <dbReference type="NCBI Taxonomy" id="123899"/>
    <lineage>
        <taxon>Bacteria</taxon>
        <taxon>Pseudomonadati</taxon>
        <taxon>Pseudomonadota</taxon>
        <taxon>Betaproteobacteria</taxon>
        <taxon>Burkholderiales</taxon>
        <taxon>Alcaligenaceae</taxon>
        <taxon>Bordetella</taxon>
    </lineage>
</organism>